<keyword evidence="3" id="KW-1185">Reference proteome</keyword>
<comment type="caution">
    <text evidence="2">The sequence shown here is derived from an EMBL/GenBank/DDBJ whole genome shotgun (WGS) entry which is preliminary data.</text>
</comment>
<evidence type="ECO:0000313" key="3">
    <source>
        <dbReference type="Proteomes" id="UP000257109"/>
    </source>
</evidence>
<dbReference type="Proteomes" id="UP000257109">
    <property type="component" value="Unassembled WGS sequence"/>
</dbReference>
<organism evidence="2 3">
    <name type="scientific">Mucuna pruriens</name>
    <name type="common">Velvet bean</name>
    <name type="synonym">Dolichos pruriens</name>
    <dbReference type="NCBI Taxonomy" id="157652"/>
    <lineage>
        <taxon>Eukaryota</taxon>
        <taxon>Viridiplantae</taxon>
        <taxon>Streptophyta</taxon>
        <taxon>Embryophyta</taxon>
        <taxon>Tracheophyta</taxon>
        <taxon>Spermatophyta</taxon>
        <taxon>Magnoliopsida</taxon>
        <taxon>eudicotyledons</taxon>
        <taxon>Gunneridae</taxon>
        <taxon>Pentapetalae</taxon>
        <taxon>rosids</taxon>
        <taxon>fabids</taxon>
        <taxon>Fabales</taxon>
        <taxon>Fabaceae</taxon>
        <taxon>Papilionoideae</taxon>
        <taxon>50 kb inversion clade</taxon>
        <taxon>NPAAA clade</taxon>
        <taxon>indigoferoid/millettioid clade</taxon>
        <taxon>Phaseoleae</taxon>
        <taxon>Mucuna</taxon>
    </lineage>
</organism>
<gene>
    <name evidence="2" type="ORF">CR513_57012</name>
</gene>
<sequence length="220" mass="25031">MTKQGNKLRLEAYENSRIYKQKVKRFHDQQILRKEFQAGQKLLMFNSCLKLIAVELKDERTNSTFQVNGHQIKLFHEGPTPLAGVEGEASQSLVIPVTWDVKMNLVDLNPPSQSRPRRVVPARPIRSKTSRPYVQPNSKSQLSCHVIQWRSLQRKLRKDTNSISIGIHLIALVSTFTVVHGVESDSVASVCAWPITCRIRLYRVHIGPVSTESTSPPRQE</sequence>
<feature type="compositionally biased region" description="Basic residues" evidence="1">
    <location>
        <begin position="115"/>
        <end position="129"/>
    </location>
</feature>
<protein>
    <submittedName>
        <fullName evidence="2">Uncharacterized protein</fullName>
    </submittedName>
</protein>
<evidence type="ECO:0000313" key="2">
    <source>
        <dbReference type="EMBL" id="RDX64440.1"/>
    </source>
</evidence>
<feature type="non-terminal residue" evidence="2">
    <location>
        <position position="1"/>
    </location>
</feature>
<evidence type="ECO:0000256" key="1">
    <source>
        <dbReference type="SAM" id="MobiDB-lite"/>
    </source>
</evidence>
<proteinExistence type="predicted"/>
<dbReference type="EMBL" id="QJKJ01014381">
    <property type="protein sequence ID" value="RDX64440.1"/>
    <property type="molecule type" value="Genomic_DNA"/>
</dbReference>
<dbReference type="OrthoDB" id="1741700at2759"/>
<feature type="region of interest" description="Disordered" evidence="1">
    <location>
        <begin position="110"/>
        <end position="137"/>
    </location>
</feature>
<accession>A0A371EEH6</accession>
<reference evidence="2" key="1">
    <citation type="submission" date="2018-05" db="EMBL/GenBank/DDBJ databases">
        <title>Draft genome of Mucuna pruriens seed.</title>
        <authorList>
            <person name="Nnadi N.E."/>
            <person name="Vos R."/>
            <person name="Hasami M.H."/>
            <person name="Devisetty U.K."/>
            <person name="Aguiy J.C."/>
        </authorList>
    </citation>
    <scope>NUCLEOTIDE SEQUENCE [LARGE SCALE GENOMIC DNA]</scope>
    <source>
        <strain evidence="2">JCA_2017</strain>
    </source>
</reference>
<dbReference type="AlphaFoldDB" id="A0A371EEH6"/>
<name>A0A371EEH6_MUCPR</name>